<evidence type="ECO:0000313" key="2">
    <source>
        <dbReference type="Proteomes" id="UP000828941"/>
    </source>
</evidence>
<reference evidence="1 2" key="1">
    <citation type="journal article" date="2022" name="DNA Res.">
        <title>Chromosomal-level genome assembly of the orchid tree Bauhinia variegata (Leguminosae; Cercidoideae) supports the allotetraploid origin hypothesis of Bauhinia.</title>
        <authorList>
            <person name="Zhong Y."/>
            <person name="Chen Y."/>
            <person name="Zheng D."/>
            <person name="Pang J."/>
            <person name="Liu Y."/>
            <person name="Luo S."/>
            <person name="Meng S."/>
            <person name="Qian L."/>
            <person name="Wei D."/>
            <person name="Dai S."/>
            <person name="Zhou R."/>
        </authorList>
    </citation>
    <scope>NUCLEOTIDE SEQUENCE [LARGE SCALE GENOMIC DNA]</scope>
    <source>
        <strain evidence="1">BV-YZ2020</strain>
    </source>
</reference>
<protein>
    <submittedName>
        <fullName evidence="1">Uncharacterized protein</fullName>
    </submittedName>
</protein>
<gene>
    <name evidence="1" type="ORF">L6164_001396</name>
</gene>
<comment type="caution">
    <text evidence="1">The sequence shown here is derived from an EMBL/GenBank/DDBJ whole genome shotgun (WGS) entry which is preliminary data.</text>
</comment>
<keyword evidence="2" id="KW-1185">Reference proteome</keyword>
<dbReference type="Proteomes" id="UP000828941">
    <property type="component" value="Chromosome 1"/>
</dbReference>
<organism evidence="1 2">
    <name type="scientific">Bauhinia variegata</name>
    <name type="common">Purple orchid tree</name>
    <name type="synonym">Phanera variegata</name>
    <dbReference type="NCBI Taxonomy" id="167791"/>
    <lineage>
        <taxon>Eukaryota</taxon>
        <taxon>Viridiplantae</taxon>
        <taxon>Streptophyta</taxon>
        <taxon>Embryophyta</taxon>
        <taxon>Tracheophyta</taxon>
        <taxon>Spermatophyta</taxon>
        <taxon>Magnoliopsida</taxon>
        <taxon>eudicotyledons</taxon>
        <taxon>Gunneridae</taxon>
        <taxon>Pentapetalae</taxon>
        <taxon>rosids</taxon>
        <taxon>fabids</taxon>
        <taxon>Fabales</taxon>
        <taxon>Fabaceae</taxon>
        <taxon>Cercidoideae</taxon>
        <taxon>Cercideae</taxon>
        <taxon>Bauhiniinae</taxon>
        <taxon>Bauhinia</taxon>
    </lineage>
</organism>
<accession>A0ACB9Q9K1</accession>
<name>A0ACB9Q9K1_BAUVA</name>
<evidence type="ECO:0000313" key="1">
    <source>
        <dbReference type="EMBL" id="KAI4357448.1"/>
    </source>
</evidence>
<dbReference type="EMBL" id="CM039426">
    <property type="protein sequence ID" value="KAI4357448.1"/>
    <property type="molecule type" value="Genomic_DNA"/>
</dbReference>
<proteinExistence type="predicted"/>
<sequence>MAMPSGNVVIPDKMQFPSGGSGVGNGGNEIHQHPYRQWIVDERDGFIHWLRSEFAAANAIIDSLCHHLRTVGDPGEYDMVIGTIQQRRANWNPVLLMQHYFSVADVTYALQQVAWRRQQRYSDPVKVGPKEFKKYGPGFRQGHRVEAAKEFHNSNVESYSHEGNSMVNGGAEKGAPLSEKHEELKSSVKVGKTDEKSLASAEEKKDAITKHHADGSLKSSGNSQESLSNLESEAIAANDGLISNVKENDSYVVQNQNDNQNTPTTKAFVGNEMFDGKMVNVVEGLKLYEDLINGAEVSKLVALVNDLRAAGKRGQFQGGQTYVALKRPTKGHGREMIQLGVPLADAPRMGKI</sequence>